<dbReference type="Gene3D" id="1.10.3210.10">
    <property type="entry name" value="Hypothetical protein af1432"/>
    <property type="match status" value="1"/>
</dbReference>
<dbReference type="PROSITE" id="PS50042">
    <property type="entry name" value="CNMP_BINDING_3"/>
    <property type="match status" value="1"/>
</dbReference>
<dbReference type="SUPFAM" id="SSF51206">
    <property type="entry name" value="cAMP-binding domain-like"/>
    <property type="match status" value="1"/>
</dbReference>
<dbReference type="Pfam" id="PF00027">
    <property type="entry name" value="cNMP_binding"/>
    <property type="match status" value="1"/>
</dbReference>
<dbReference type="InterPro" id="IPR014710">
    <property type="entry name" value="RmlC-like_jellyroll"/>
</dbReference>
<dbReference type="PANTHER" id="PTHR33525">
    <property type="match status" value="1"/>
</dbReference>
<feature type="domain" description="HDOD" evidence="3">
    <location>
        <begin position="192"/>
        <end position="389"/>
    </location>
</feature>
<evidence type="ECO:0000256" key="1">
    <source>
        <dbReference type="SAM" id="MobiDB-lite"/>
    </source>
</evidence>
<evidence type="ECO:0000259" key="2">
    <source>
        <dbReference type="PROSITE" id="PS50042"/>
    </source>
</evidence>
<dbReference type="InterPro" id="IPR052340">
    <property type="entry name" value="RNase_Y/CdgJ"/>
</dbReference>
<dbReference type="InterPro" id="IPR013976">
    <property type="entry name" value="HDOD"/>
</dbReference>
<keyword evidence="5" id="KW-1185">Reference proteome</keyword>
<reference evidence="4 5" key="1">
    <citation type="submission" date="2019-11" db="EMBL/GenBank/DDBJ databases">
        <title>Comparative genomics of hydrocarbon-degrading Desulfosarcina strains.</title>
        <authorList>
            <person name="Watanabe M."/>
            <person name="Kojima H."/>
            <person name="Fukui M."/>
        </authorList>
    </citation>
    <scope>NUCLEOTIDE SEQUENCE [LARGE SCALE GENOMIC DNA]</scope>
    <source>
        <strain evidence="5">oXyS1</strain>
    </source>
</reference>
<sequence length="460" mass="49691">MGSSLVEKLSIINRLGFFNSFTADEKRQVASEDSHFQVYDPGTVVIRKGSSDQSLLIILSGSVAVAEGTGDAVLAILKAGEVLGEMAFLTETRRTAQVIAREPVIALKLDRLMFEKFPAPIREKFKDQIIMKLVTRLDMANRELTRYRGTGNGGSPAETPGPFRVPAAGAAESELATGRDLIRKIVSNTTSLPAMPAVMLKVQQMLRSPATSPAQLAKVIETDAAMVTDILKLANSAFFGFRGKVSTVQHASSLLGTRRLAELITAISAGSVLGSAMRGYNLKSGDMWRHSIAVAVTASEIAGAMSSEAVETAYMAGLLHDVGKIILDPYVRERKVLFDHYLETHPGKCIQDAERDLLGFDHAVIASILCDNWSLPRAISFAIRHHHQPASAGDHQLAHIIHYADILVIQAGLAGSGGYAPPELDPRSRSMVSLDPDTLQHSVEKALQYMDGLKGRLFAP</sequence>
<dbReference type="PROSITE" id="PS51833">
    <property type="entry name" value="HDOD"/>
    <property type="match status" value="1"/>
</dbReference>
<dbReference type="InterPro" id="IPR018490">
    <property type="entry name" value="cNMP-bd_dom_sf"/>
</dbReference>
<dbReference type="RefSeq" id="WP_155313835.1">
    <property type="nucleotide sequence ID" value="NZ_AP021879.1"/>
</dbReference>
<dbReference type="InterPro" id="IPR006675">
    <property type="entry name" value="HDIG_dom"/>
</dbReference>
<dbReference type="Gene3D" id="2.60.120.10">
    <property type="entry name" value="Jelly Rolls"/>
    <property type="match status" value="1"/>
</dbReference>
<dbReference type="SMART" id="SM00100">
    <property type="entry name" value="cNMP"/>
    <property type="match status" value="1"/>
</dbReference>
<protein>
    <recommendedName>
        <fullName evidence="6">Cyclic nucleotide-binding protein</fullName>
    </recommendedName>
</protein>
<evidence type="ECO:0000313" key="5">
    <source>
        <dbReference type="Proteomes" id="UP000422108"/>
    </source>
</evidence>
<dbReference type="CDD" id="cd00038">
    <property type="entry name" value="CAP_ED"/>
    <property type="match status" value="1"/>
</dbReference>
<dbReference type="Pfam" id="PF08668">
    <property type="entry name" value="HDOD"/>
    <property type="match status" value="1"/>
</dbReference>
<dbReference type="PANTHER" id="PTHR33525:SF5">
    <property type="entry name" value="TWO COMPONENT SIGNAL TRANSDUCTION SYSTEM RESPONSE REGULATOR"/>
    <property type="match status" value="1"/>
</dbReference>
<feature type="domain" description="Cyclic nucleotide-binding" evidence="2">
    <location>
        <begin position="17"/>
        <end position="117"/>
    </location>
</feature>
<evidence type="ECO:0000259" key="3">
    <source>
        <dbReference type="PROSITE" id="PS51833"/>
    </source>
</evidence>
<dbReference type="CDD" id="cd00077">
    <property type="entry name" value="HDc"/>
    <property type="match status" value="1"/>
</dbReference>
<dbReference type="Proteomes" id="UP000422108">
    <property type="component" value="Chromosome"/>
</dbReference>
<feature type="region of interest" description="Disordered" evidence="1">
    <location>
        <begin position="146"/>
        <end position="165"/>
    </location>
</feature>
<name>A0A5K8AKG5_9BACT</name>
<dbReference type="AlphaFoldDB" id="A0A5K8AKG5"/>
<gene>
    <name evidence="4" type="ORF">DSCOOX_63950</name>
</gene>
<organism evidence="4 5">
    <name type="scientific">Desulfosarcina ovata subsp. ovata</name>
    <dbReference type="NCBI Taxonomy" id="2752305"/>
    <lineage>
        <taxon>Bacteria</taxon>
        <taxon>Pseudomonadati</taxon>
        <taxon>Thermodesulfobacteriota</taxon>
        <taxon>Desulfobacteria</taxon>
        <taxon>Desulfobacterales</taxon>
        <taxon>Desulfosarcinaceae</taxon>
        <taxon>Desulfosarcina</taxon>
    </lineage>
</organism>
<accession>A0A5K8AKG5</accession>
<evidence type="ECO:0000313" key="4">
    <source>
        <dbReference type="EMBL" id="BBO93215.1"/>
    </source>
</evidence>
<dbReference type="SMART" id="SM00471">
    <property type="entry name" value="HDc"/>
    <property type="match status" value="1"/>
</dbReference>
<dbReference type="NCBIfam" id="TIGR00277">
    <property type="entry name" value="HDIG"/>
    <property type="match status" value="1"/>
</dbReference>
<proteinExistence type="predicted"/>
<dbReference type="EMBL" id="AP021879">
    <property type="protein sequence ID" value="BBO93215.1"/>
    <property type="molecule type" value="Genomic_DNA"/>
</dbReference>
<dbReference type="SUPFAM" id="SSF109604">
    <property type="entry name" value="HD-domain/PDEase-like"/>
    <property type="match status" value="1"/>
</dbReference>
<dbReference type="InterPro" id="IPR000595">
    <property type="entry name" value="cNMP-bd_dom"/>
</dbReference>
<evidence type="ECO:0008006" key="6">
    <source>
        <dbReference type="Google" id="ProtNLM"/>
    </source>
</evidence>
<dbReference type="InterPro" id="IPR003607">
    <property type="entry name" value="HD/PDEase_dom"/>
</dbReference>